<gene>
    <name evidence="3" type="ORF">K460DRAFT_406209</name>
</gene>
<feature type="compositionally biased region" description="Polar residues" evidence="2">
    <location>
        <begin position="19"/>
        <end position="33"/>
    </location>
</feature>
<evidence type="ECO:0000256" key="2">
    <source>
        <dbReference type="SAM" id="MobiDB-lite"/>
    </source>
</evidence>
<keyword evidence="1" id="KW-0175">Coiled coil</keyword>
<feature type="region of interest" description="Disordered" evidence="2">
    <location>
        <begin position="1"/>
        <end position="33"/>
    </location>
</feature>
<sequence>MANDYNMDTDMNDLAGAETSPNPTQHALTTEAQQETAELKAQLEKSQNELALTHGALNYYVDLYRKTKSDNSALRTHINALNTGRRKNINDSIRFHPTRKGVSDLGRLNAKAGMVIKKLKLSMDPALEDSITSIERELFLQKIERDDAKEMLDFNNTDNDRVMGAMQREMALVIDGQSRSAEEAAQYSQENARLTAQNRVLKNDAEESQELFNEMFNQKMDSDAKVSALEEEIAALKARVKEPTKVNAFELPLRHVEIVKRPIFAG</sequence>
<dbReference type="GeneID" id="63854178"/>
<evidence type="ECO:0000313" key="3">
    <source>
        <dbReference type="EMBL" id="KAF1845982.1"/>
    </source>
</evidence>
<evidence type="ECO:0000256" key="1">
    <source>
        <dbReference type="SAM" id="Coils"/>
    </source>
</evidence>
<dbReference type="RefSeq" id="XP_040788545.1">
    <property type="nucleotide sequence ID" value="XM_040936928.1"/>
</dbReference>
<organism evidence="3 4">
    <name type="scientific">Cucurbitaria berberidis CBS 394.84</name>
    <dbReference type="NCBI Taxonomy" id="1168544"/>
    <lineage>
        <taxon>Eukaryota</taxon>
        <taxon>Fungi</taxon>
        <taxon>Dikarya</taxon>
        <taxon>Ascomycota</taxon>
        <taxon>Pezizomycotina</taxon>
        <taxon>Dothideomycetes</taxon>
        <taxon>Pleosporomycetidae</taxon>
        <taxon>Pleosporales</taxon>
        <taxon>Pleosporineae</taxon>
        <taxon>Cucurbitariaceae</taxon>
        <taxon>Cucurbitaria</taxon>
    </lineage>
</organism>
<keyword evidence="4" id="KW-1185">Reference proteome</keyword>
<dbReference type="EMBL" id="ML976616">
    <property type="protein sequence ID" value="KAF1845982.1"/>
    <property type="molecule type" value="Genomic_DNA"/>
</dbReference>
<dbReference type="AlphaFoldDB" id="A0A9P4GIM0"/>
<dbReference type="Proteomes" id="UP000800039">
    <property type="component" value="Unassembled WGS sequence"/>
</dbReference>
<evidence type="ECO:0000313" key="4">
    <source>
        <dbReference type="Proteomes" id="UP000800039"/>
    </source>
</evidence>
<name>A0A9P4GIM0_9PLEO</name>
<accession>A0A9P4GIM0</accession>
<protein>
    <submittedName>
        <fullName evidence="3">Uncharacterized protein</fullName>
    </submittedName>
</protein>
<proteinExistence type="predicted"/>
<comment type="caution">
    <text evidence="3">The sequence shown here is derived from an EMBL/GenBank/DDBJ whole genome shotgun (WGS) entry which is preliminary data.</text>
</comment>
<reference evidence="3" key="1">
    <citation type="submission" date="2020-01" db="EMBL/GenBank/DDBJ databases">
        <authorList>
            <consortium name="DOE Joint Genome Institute"/>
            <person name="Haridas S."/>
            <person name="Albert R."/>
            <person name="Binder M."/>
            <person name="Bloem J."/>
            <person name="Labutti K."/>
            <person name="Salamov A."/>
            <person name="Andreopoulos B."/>
            <person name="Baker S.E."/>
            <person name="Barry K."/>
            <person name="Bills G."/>
            <person name="Bluhm B.H."/>
            <person name="Cannon C."/>
            <person name="Castanera R."/>
            <person name="Culley D.E."/>
            <person name="Daum C."/>
            <person name="Ezra D."/>
            <person name="Gonzalez J.B."/>
            <person name="Henrissat B."/>
            <person name="Kuo A."/>
            <person name="Liang C."/>
            <person name="Lipzen A."/>
            <person name="Lutzoni F."/>
            <person name="Magnuson J."/>
            <person name="Mondo S."/>
            <person name="Nolan M."/>
            <person name="Ohm R."/>
            <person name="Pangilinan J."/>
            <person name="Park H.-J."/>
            <person name="Ramirez L."/>
            <person name="Alfaro M."/>
            <person name="Sun H."/>
            <person name="Tritt A."/>
            <person name="Yoshinaga Y."/>
            <person name="Zwiers L.-H."/>
            <person name="Turgeon B.G."/>
            <person name="Goodwin S.B."/>
            <person name="Spatafora J.W."/>
            <person name="Crous P.W."/>
            <person name="Grigoriev I.V."/>
        </authorList>
    </citation>
    <scope>NUCLEOTIDE SEQUENCE</scope>
    <source>
        <strain evidence="3">CBS 394.84</strain>
    </source>
</reference>
<feature type="coiled-coil region" evidence="1">
    <location>
        <begin position="184"/>
        <end position="239"/>
    </location>
</feature>